<evidence type="ECO:0000256" key="2">
    <source>
        <dbReference type="ARBA" id="ARBA00010278"/>
    </source>
</evidence>
<evidence type="ECO:0000256" key="8">
    <source>
        <dbReference type="ARBA" id="ARBA00023326"/>
    </source>
</evidence>
<dbReference type="SUPFAM" id="SSF53474">
    <property type="entry name" value="alpha/beta-Hydrolases"/>
    <property type="match status" value="1"/>
</dbReference>
<dbReference type="OrthoDB" id="122995at2759"/>
<accession>A0A8K1CK83</accession>
<comment type="subcellular location">
    <subcellularLocation>
        <location evidence="1">Secreted</location>
    </subcellularLocation>
</comment>
<name>A0A8K1CK83_PYTOL</name>
<feature type="signal peptide" evidence="10">
    <location>
        <begin position="1"/>
        <end position="23"/>
    </location>
</feature>
<dbReference type="GO" id="GO:0030600">
    <property type="term" value="F:feruloyl esterase activity"/>
    <property type="evidence" value="ECO:0007669"/>
    <property type="project" value="InterPro"/>
</dbReference>
<dbReference type="PANTHER" id="PTHR38050">
    <property type="match status" value="1"/>
</dbReference>
<gene>
    <name evidence="11" type="ORF">Poli38472_012812</name>
</gene>
<evidence type="ECO:0000313" key="11">
    <source>
        <dbReference type="EMBL" id="TMW64190.1"/>
    </source>
</evidence>
<comment type="similarity">
    <text evidence="2">Belongs to the faeC family.</text>
</comment>
<dbReference type="Gene3D" id="3.40.50.1820">
    <property type="entry name" value="alpha/beta hydrolase"/>
    <property type="match status" value="1"/>
</dbReference>
<keyword evidence="6" id="KW-0378">Hydrolase</keyword>
<dbReference type="EMBL" id="SPLM01000040">
    <property type="protein sequence ID" value="TMW64190.1"/>
    <property type="molecule type" value="Genomic_DNA"/>
</dbReference>
<dbReference type="GO" id="GO:0045493">
    <property type="term" value="P:xylan catabolic process"/>
    <property type="evidence" value="ECO:0007669"/>
    <property type="project" value="UniProtKB-KW"/>
</dbReference>
<reference evidence="11" key="1">
    <citation type="submission" date="2019-03" db="EMBL/GenBank/DDBJ databases">
        <title>Long read genome sequence of the mycoparasitic Pythium oligandrum ATCC 38472 isolated from sugarbeet rhizosphere.</title>
        <authorList>
            <person name="Gaulin E."/>
        </authorList>
    </citation>
    <scope>NUCLEOTIDE SEQUENCE</scope>
    <source>
        <strain evidence="11">ATCC 38472_TT</strain>
    </source>
</reference>
<comment type="caution">
    <text evidence="11">The sequence shown here is derived from an EMBL/GenBank/DDBJ whole genome shotgun (WGS) entry which is preliminary data.</text>
</comment>
<dbReference type="InterPro" id="IPR043595">
    <property type="entry name" value="FaeB/C/D"/>
</dbReference>
<evidence type="ECO:0008006" key="13">
    <source>
        <dbReference type="Google" id="ProtNLM"/>
    </source>
</evidence>
<comment type="function">
    <text evidence="9">Involved in degradation of plant cell walls. Hydrolyzes the feruloyl-arabinose ester bond in arabinoxylans, and the feruloyl-galactose ester bond in pectin. Active against paranitrophenyl-acetate, methyl ferulate and wheat arabinoxylan.</text>
</comment>
<dbReference type="Proteomes" id="UP000794436">
    <property type="component" value="Unassembled WGS sequence"/>
</dbReference>
<evidence type="ECO:0000256" key="9">
    <source>
        <dbReference type="ARBA" id="ARBA00025250"/>
    </source>
</evidence>
<keyword evidence="3" id="KW-0964">Secreted</keyword>
<protein>
    <recommendedName>
        <fullName evidence="13">Feruloyl esterase</fullName>
    </recommendedName>
</protein>
<evidence type="ECO:0000256" key="7">
    <source>
        <dbReference type="ARBA" id="ARBA00023277"/>
    </source>
</evidence>
<dbReference type="PANTHER" id="PTHR38050:SF1">
    <property type="entry name" value="FERULOYL ESTERASE C"/>
    <property type="match status" value="1"/>
</dbReference>
<evidence type="ECO:0000256" key="4">
    <source>
        <dbReference type="ARBA" id="ARBA00022651"/>
    </source>
</evidence>
<keyword evidence="8" id="KW-0624">Polysaccharide degradation</keyword>
<dbReference type="InterPro" id="IPR029058">
    <property type="entry name" value="AB_hydrolase_fold"/>
</dbReference>
<evidence type="ECO:0000256" key="1">
    <source>
        <dbReference type="ARBA" id="ARBA00004613"/>
    </source>
</evidence>
<evidence type="ECO:0000256" key="5">
    <source>
        <dbReference type="ARBA" id="ARBA00022729"/>
    </source>
</evidence>
<evidence type="ECO:0000313" key="12">
    <source>
        <dbReference type="Proteomes" id="UP000794436"/>
    </source>
</evidence>
<sequence>MVSKSTFFSGLLIALTGLCGIQAAPTTSPGCAQPASIISGKYDVTVDGQQRRYIVRVPEGYDHKKPSRVVMAFHWYGGSMEAIELESTELGNGSYFGLKAFGGDSTIFVAPQGLAYGWANINNDDLAFVDAIIKTLDNGLCMDTSQRFAVGLNYGGSLVYDIANSRANTFRAAAILSGSVANTYTGKTGAISLYVQHGMSEPGNPITEARTIRDRFVEANGCASQTAKEPAPGSGTHIKTEYKDCSSGKVVTFVAFDGGYQYAPVDAGSKTSWSGEEIWKFFMNSP</sequence>
<keyword evidence="4" id="KW-0858">Xylan degradation</keyword>
<dbReference type="AlphaFoldDB" id="A0A8K1CK83"/>
<keyword evidence="7" id="KW-0119">Carbohydrate metabolism</keyword>
<dbReference type="GO" id="GO:0005576">
    <property type="term" value="C:extracellular region"/>
    <property type="evidence" value="ECO:0007669"/>
    <property type="project" value="UniProtKB-SubCell"/>
</dbReference>
<feature type="chain" id="PRO_5035435109" description="Feruloyl esterase" evidence="10">
    <location>
        <begin position="24"/>
        <end position="286"/>
    </location>
</feature>
<evidence type="ECO:0000256" key="10">
    <source>
        <dbReference type="SAM" id="SignalP"/>
    </source>
</evidence>
<proteinExistence type="inferred from homology"/>
<evidence type="ECO:0000256" key="6">
    <source>
        <dbReference type="ARBA" id="ARBA00022801"/>
    </source>
</evidence>
<keyword evidence="12" id="KW-1185">Reference proteome</keyword>
<keyword evidence="5 10" id="KW-0732">Signal</keyword>
<evidence type="ECO:0000256" key="3">
    <source>
        <dbReference type="ARBA" id="ARBA00022525"/>
    </source>
</evidence>
<organism evidence="11 12">
    <name type="scientific">Pythium oligandrum</name>
    <name type="common">Mycoparasitic fungus</name>
    <dbReference type="NCBI Taxonomy" id="41045"/>
    <lineage>
        <taxon>Eukaryota</taxon>
        <taxon>Sar</taxon>
        <taxon>Stramenopiles</taxon>
        <taxon>Oomycota</taxon>
        <taxon>Peronosporomycetes</taxon>
        <taxon>Pythiales</taxon>
        <taxon>Pythiaceae</taxon>
        <taxon>Pythium</taxon>
    </lineage>
</organism>